<dbReference type="PATRIC" id="fig|512565.3.peg.5706"/>
<dbReference type="CDD" id="cd00448">
    <property type="entry name" value="YjgF_YER057c_UK114_family"/>
    <property type="match status" value="1"/>
</dbReference>
<dbReference type="RefSeq" id="WP_014445817.1">
    <property type="nucleotide sequence ID" value="NC_017093.1"/>
</dbReference>
<sequence length="323" mass="33669">MTVYLPAVPGYPLVGAALEAAGLTVRDIVHVTEYVTLSSLTLDSERAQALGGDRVPVSRVPVEAVVGADAPYAVGVIAHPGGGELLESGDDVLRVAGGVVHLPSVHTTSGDFREQYRWCLERTGELLAVAGLGLDALVRTVDYTATATRAEYPRCGRPRRELLPGPVHPGAAGILVDVPVARGARVSLDAVAATGELTVLNPGWQRYDTLTYKPAVRAGDTIYLAGFGALDPVTQVALHDGDLAAQTAFVYASIETVLAEAGATGEHVTALVEYLTPAAAGSYDATRALREKHFPNAAVTAVVCSALLRAEFLLETVPTAVLS</sequence>
<dbReference type="eggNOG" id="COG0251">
    <property type="taxonomic scope" value="Bacteria"/>
</dbReference>
<dbReference type="InterPro" id="IPR035959">
    <property type="entry name" value="RutC-like_sf"/>
</dbReference>
<dbReference type="Gene3D" id="3.30.1330.40">
    <property type="entry name" value="RutC-like"/>
    <property type="match status" value="2"/>
</dbReference>
<dbReference type="EMBL" id="AP012319">
    <property type="protein sequence ID" value="BAL90929.1"/>
    <property type="molecule type" value="Genomic_DNA"/>
</dbReference>
<evidence type="ECO:0000313" key="1">
    <source>
        <dbReference type="EMBL" id="BAL90929.1"/>
    </source>
</evidence>
<dbReference type="OrthoDB" id="9808943at2"/>
<dbReference type="Proteomes" id="UP000007882">
    <property type="component" value="Chromosome"/>
</dbReference>
<dbReference type="Pfam" id="PF01042">
    <property type="entry name" value="Ribonuc_L-PSP"/>
    <property type="match status" value="1"/>
</dbReference>
<dbReference type="InterPro" id="IPR006175">
    <property type="entry name" value="YjgF/YER057c/UK114"/>
</dbReference>
<dbReference type="AlphaFoldDB" id="I0HD42"/>
<dbReference type="KEGG" id="ams:AMIS_57090"/>
<keyword evidence="2" id="KW-1185">Reference proteome</keyword>
<dbReference type="PANTHER" id="PTHR43857">
    <property type="entry name" value="BLR7761 PROTEIN"/>
    <property type="match status" value="1"/>
</dbReference>
<proteinExistence type="predicted"/>
<evidence type="ECO:0000313" key="2">
    <source>
        <dbReference type="Proteomes" id="UP000007882"/>
    </source>
</evidence>
<dbReference type="PANTHER" id="PTHR43857:SF1">
    <property type="entry name" value="YJGH FAMILY PROTEIN"/>
    <property type="match status" value="1"/>
</dbReference>
<dbReference type="STRING" id="512565.AMIS_57090"/>
<gene>
    <name evidence="1" type="ordered locus">AMIS_57090</name>
</gene>
<protein>
    <submittedName>
        <fullName evidence="1">Uncharacterized protein</fullName>
    </submittedName>
</protein>
<reference evidence="1 2" key="1">
    <citation type="submission" date="2012-02" db="EMBL/GenBank/DDBJ databases">
        <title>Complete genome sequence of Actinoplanes missouriensis 431 (= NBRC 102363).</title>
        <authorList>
            <person name="Ohnishi Y."/>
            <person name="Ishikawa J."/>
            <person name="Sekine M."/>
            <person name="Hosoyama A."/>
            <person name="Harada T."/>
            <person name="Narita H."/>
            <person name="Hata T."/>
            <person name="Konno Y."/>
            <person name="Tutikane K."/>
            <person name="Fujita N."/>
            <person name="Horinouchi S."/>
            <person name="Hayakawa M."/>
        </authorList>
    </citation>
    <scope>NUCLEOTIDE SEQUENCE [LARGE SCALE GENOMIC DNA]</scope>
    <source>
        <strain evidence="2">ATCC 14538 / DSM 43046 / CBS 188.64 / JCM 3121 / NBRC 102363 / NCIMB 12654 / NRRL B-3342 / UNCC 431</strain>
    </source>
</reference>
<organism evidence="1 2">
    <name type="scientific">Actinoplanes missouriensis (strain ATCC 14538 / DSM 43046 / CBS 188.64 / JCM 3121 / NBRC 102363 / NCIMB 12654 / NRRL B-3342 / UNCC 431)</name>
    <dbReference type="NCBI Taxonomy" id="512565"/>
    <lineage>
        <taxon>Bacteria</taxon>
        <taxon>Bacillati</taxon>
        <taxon>Actinomycetota</taxon>
        <taxon>Actinomycetes</taxon>
        <taxon>Micromonosporales</taxon>
        <taxon>Micromonosporaceae</taxon>
        <taxon>Actinoplanes</taxon>
    </lineage>
</organism>
<name>I0HD42_ACTM4</name>
<dbReference type="SUPFAM" id="SSF55298">
    <property type="entry name" value="YjgF-like"/>
    <property type="match status" value="2"/>
</dbReference>
<accession>I0HD42</accession>
<dbReference type="HOGENOM" id="CLU_780357_0_0_11"/>